<name>A0A4R0R1B3_9BIFI</name>
<dbReference type="InterPro" id="IPR035994">
    <property type="entry name" value="Nucleoside_phosphorylase_sf"/>
</dbReference>
<keyword evidence="3" id="KW-1185">Reference proteome</keyword>
<gene>
    <name evidence="2" type="ORF">EJ419_00590</name>
</gene>
<dbReference type="SUPFAM" id="SSF53167">
    <property type="entry name" value="Purine and uridine phosphorylases"/>
    <property type="match status" value="1"/>
</dbReference>
<dbReference type="EMBL" id="RXLP01000002">
    <property type="protein sequence ID" value="TCD54926.1"/>
    <property type="molecule type" value="Genomic_DNA"/>
</dbReference>
<dbReference type="PANTHER" id="PTHR46832:SF1">
    <property type="entry name" value="5'-METHYLTHIOADENOSINE_S-ADENOSYLHOMOCYSTEINE NUCLEOSIDASE"/>
    <property type="match status" value="1"/>
</dbReference>
<protein>
    <recommendedName>
        <fullName evidence="1">Nucleoside phosphorylase domain-containing protein</fullName>
    </recommendedName>
</protein>
<proteinExistence type="predicted"/>
<dbReference type="Proteomes" id="UP000291289">
    <property type="component" value="Unassembled WGS sequence"/>
</dbReference>
<dbReference type="GO" id="GO:0005829">
    <property type="term" value="C:cytosol"/>
    <property type="evidence" value="ECO:0007669"/>
    <property type="project" value="TreeGrafter"/>
</dbReference>
<feature type="domain" description="Nucleoside phosphorylase" evidence="1">
    <location>
        <begin position="7"/>
        <end position="273"/>
    </location>
</feature>
<dbReference type="OrthoDB" id="44283at2"/>
<sequence>MMGRMTTIAILSALPREIALIQETYPGEVLHEGGLDIVHHISENTKTHIFSAFGGMGTTNIAAATQTLITVARYITHSAVDALFFNGIAGNLNAHLGFGDILLCEKLVYEETDSDIIAEDKPYMKTFASTPKLLALAEEFLIEQGTTKIRNNASIHNAAQLMYTEQGIRLAPAEIDNHTDNLSTHRFTVGTVATSNLFSTEPDILTQIITRDHADAEEMEGAAVSHVCHKNGVPHLVIRSMSNDCGEPYEQLDSREDDLNTSARLAAKVTIGVVEKILN</sequence>
<dbReference type="PANTHER" id="PTHR46832">
    <property type="entry name" value="5'-METHYLTHIOADENOSINE/S-ADENOSYLHOMOCYSTEINE NUCLEOSIDASE"/>
    <property type="match status" value="1"/>
</dbReference>
<dbReference type="GO" id="GO:0019284">
    <property type="term" value="P:L-methionine salvage from S-adenosylmethionine"/>
    <property type="evidence" value="ECO:0007669"/>
    <property type="project" value="TreeGrafter"/>
</dbReference>
<organism evidence="2 3">
    <name type="scientific">Alloscardovia theropitheci</name>
    <dbReference type="NCBI Taxonomy" id="2496842"/>
    <lineage>
        <taxon>Bacteria</taxon>
        <taxon>Bacillati</taxon>
        <taxon>Actinomycetota</taxon>
        <taxon>Actinomycetes</taxon>
        <taxon>Bifidobacteriales</taxon>
        <taxon>Bifidobacteriaceae</taxon>
        <taxon>Alloscardovia</taxon>
    </lineage>
</organism>
<reference evidence="2 3" key="1">
    <citation type="submission" date="2018-12" db="EMBL/GenBank/DDBJ databases">
        <title>Alloscrdovia theropitheci sp. nov: a novel taxon from the feces of the bleeding-herat monkey (Theropithecus geleda).</title>
        <authorList>
            <person name="Modesto M."/>
        </authorList>
    </citation>
    <scope>NUCLEOTIDE SEQUENCE [LARGE SCALE GENOMIC DNA]</scope>
    <source>
        <strain evidence="2 3">GLDI4/2</strain>
    </source>
</reference>
<dbReference type="GO" id="GO:0008930">
    <property type="term" value="F:methylthioadenosine nucleosidase activity"/>
    <property type="evidence" value="ECO:0007669"/>
    <property type="project" value="TreeGrafter"/>
</dbReference>
<dbReference type="Gene3D" id="3.40.50.1580">
    <property type="entry name" value="Nucleoside phosphorylase domain"/>
    <property type="match status" value="1"/>
</dbReference>
<dbReference type="GO" id="GO:0008782">
    <property type="term" value="F:adenosylhomocysteine nucleosidase activity"/>
    <property type="evidence" value="ECO:0007669"/>
    <property type="project" value="TreeGrafter"/>
</dbReference>
<evidence type="ECO:0000313" key="2">
    <source>
        <dbReference type="EMBL" id="TCD54926.1"/>
    </source>
</evidence>
<accession>A0A4R0R1B3</accession>
<comment type="caution">
    <text evidence="2">The sequence shown here is derived from an EMBL/GenBank/DDBJ whole genome shotgun (WGS) entry which is preliminary data.</text>
</comment>
<dbReference type="Pfam" id="PF01048">
    <property type="entry name" value="PNP_UDP_1"/>
    <property type="match status" value="1"/>
</dbReference>
<dbReference type="InterPro" id="IPR000845">
    <property type="entry name" value="Nucleoside_phosphorylase_d"/>
</dbReference>
<dbReference type="CDD" id="cd09008">
    <property type="entry name" value="MTAN"/>
    <property type="match status" value="1"/>
</dbReference>
<evidence type="ECO:0000313" key="3">
    <source>
        <dbReference type="Proteomes" id="UP000291289"/>
    </source>
</evidence>
<evidence type="ECO:0000259" key="1">
    <source>
        <dbReference type="Pfam" id="PF01048"/>
    </source>
</evidence>
<dbReference type="GO" id="GO:0009116">
    <property type="term" value="P:nucleoside metabolic process"/>
    <property type="evidence" value="ECO:0007669"/>
    <property type="project" value="InterPro"/>
</dbReference>
<dbReference type="AlphaFoldDB" id="A0A4R0R1B3"/>